<dbReference type="EMBL" id="ADKM02000048">
    <property type="protein sequence ID" value="EGC03983.1"/>
    <property type="molecule type" value="Genomic_DNA"/>
</dbReference>
<accession>E9S9R1</accession>
<evidence type="ECO:0008006" key="8">
    <source>
        <dbReference type="Google" id="ProtNLM"/>
    </source>
</evidence>
<sequence>MKKKEHLPLFGVGPIYVYTIAMITLIAFLCRNLSVFEAGRLTNIKAILIILGSVLVVIGAVMWIMAVIVSKLDDNIKKNHLVTTGIYSWVRNPIYSACMFACTGFILMIGNAFFFVLPFVYWLFMTVLMKQTEEKWLRELYGQEYEDYCKRVNRCIPFKRG</sequence>
<keyword evidence="4 5" id="KW-0472">Membrane</keyword>
<evidence type="ECO:0000256" key="3">
    <source>
        <dbReference type="ARBA" id="ARBA00022989"/>
    </source>
</evidence>
<keyword evidence="7" id="KW-1185">Reference proteome</keyword>
<proteinExistence type="predicted"/>
<evidence type="ECO:0000256" key="2">
    <source>
        <dbReference type="ARBA" id="ARBA00022692"/>
    </source>
</evidence>
<dbReference type="PANTHER" id="PTHR12714:SF9">
    <property type="entry name" value="PROTEIN-S-ISOPRENYLCYSTEINE O-METHYLTRANSFERASE"/>
    <property type="match status" value="1"/>
</dbReference>
<evidence type="ECO:0000313" key="6">
    <source>
        <dbReference type="EMBL" id="EGC03983.1"/>
    </source>
</evidence>
<reference evidence="6 7" key="1">
    <citation type="submission" date="2011-02" db="EMBL/GenBank/DDBJ databases">
        <authorList>
            <person name="Nelson K.E."/>
            <person name="Sutton G."/>
            <person name="Torralba M."/>
            <person name="Durkin S."/>
            <person name="Harkins D."/>
            <person name="Montgomery R."/>
            <person name="Ziemer C."/>
            <person name="Klaassens E."/>
            <person name="Ocuiv P."/>
            <person name="Morrison M."/>
        </authorList>
    </citation>
    <scope>NUCLEOTIDE SEQUENCE [LARGE SCALE GENOMIC DNA]</scope>
    <source>
        <strain evidence="6 7">8</strain>
    </source>
</reference>
<evidence type="ECO:0000256" key="5">
    <source>
        <dbReference type="SAM" id="Phobius"/>
    </source>
</evidence>
<comment type="subcellular location">
    <subcellularLocation>
        <location evidence="1">Endomembrane system</location>
        <topology evidence="1">Multi-pass membrane protein</topology>
    </subcellularLocation>
</comment>
<keyword evidence="2 5" id="KW-0812">Transmembrane</keyword>
<evidence type="ECO:0000256" key="4">
    <source>
        <dbReference type="ARBA" id="ARBA00023136"/>
    </source>
</evidence>
<dbReference type="GO" id="GO:0016740">
    <property type="term" value="F:transferase activity"/>
    <property type="evidence" value="ECO:0007669"/>
    <property type="project" value="UniProtKB-ARBA"/>
</dbReference>
<evidence type="ECO:0000256" key="1">
    <source>
        <dbReference type="ARBA" id="ARBA00004127"/>
    </source>
</evidence>
<dbReference type="AlphaFoldDB" id="E9S9R1"/>
<dbReference type="eggNOG" id="COG2020">
    <property type="taxonomic scope" value="Bacteria"/>
</dbReference>
<keyword evidence="3 5" id="KW-1133">Transmembrane helix</keyword>
<dbReference type="Gene3D" id="1.20.120.1630">
    <property type="match status" value="1"/>
</dbReference>
<dbReference type="Proteomes" id="UP000004259">
    <property type="component" value="Unassembled WGS sequence"/>
</dbReference>
<feature type="transmembrane region" description="Helical" evidence="5">
    <location>
        <begin position="46"/>
        <end position="69"/>
    </location>
</feature>
<dbReference type="STRING" id="246199.CUS_4300"/>
<feature type="transmembrane region" description="Helical" evidence="5">
    <location>
        <begin position="94"/>
        <end position="124"/>
    </location>
</feature>
<evidence type="ECO:0000313" key="7">
    <source>
        <dbReference type="Proteomes" id="UP000004259"/>
    </source>
</evidence>
<dbReference type="Pfam" id="PF04191">
    <property type="entry name" value="PEMT"/>
    <property type="match status" value="1"/>
</dbReference>
<organism evidence="6 7">
    <name type="scientific">Ruminococcus albus 8</name>
    <dbReference type="NCBI Taxonomy" id="246199"/>
    <lineage>
        <taxon>Bacteria</taxon>
        <taxon>Bacillati</taxon>
        <taxon>Bacillota</taxon>
        <taxon>Clostridia</taxon>
        <taxon>Eubacteriales</taxon>
        <taxon>Oscillospiraceae</taxon>
        <taxon>Ruminococcus</taxon>
    </lineage>
</organism>
<feature type="transmembrane region" description="Helical" evidence="5">
    <location>
        <begin position="15"/>
        <end position="34"/>
    </location>
</feature>
<name>E9S9R1_RUMAL</name>
<dbReference type="InterPro" id="IPR007318">
    <property type="entry name" value="Phopholipid_MeTrfase"/>
</dbReference>
<protein>
    <recommendedName>
        <fullName evidence="8">Isoprenylcysteine carboxyl methyltransferase family protein</fullName>
    </recommendedName>
</protein>
<dbReference type="GO" id="GO:0012505">
    <property type="term" value="C:endomembrane system"/>
    <property type="evidence" value="ECO:0007669"/>
    <property type="project" value="UniProtKB-SubCell"/>
</dbReference>
<dbReference type="PANTHER" id="PTHR12714">
    <property type="entry name" value="PROTEIN-S ISOPRENYLCYSTEINE O-METHYLTRANSFERASE"/>
    <property type="match status" value="1"/>
</dbReference>
<comment type="caution">
    <text evidence="6">The sequence shown here is derived from an EMBL/GenBank/DDBJ whole genome shotgun (WGS) entry which is preliminary data.</text>
</comment>
<gene>
    <name evidence="6" type="ORF">CUS_4300</name>
</gene>